<gene>
    <name evidence="7" type="ORF">TPL01_09550</name>
</gene>
<reference evidence="7 8" key="1">
    <citation type="submission" date="2019-07" db="EMBL/GenBank/DDBJ databases">
        <title>Whole genome shotgun sequence of Thiobacillus plumbophilus NBRC 107929.</title>
        <authorList>
            <person name="Hosoyama A."/>
            <person name="Uohara A."/>
            <person name="Ohji S."/>
            <person name="Ichikawa N."/>
        </authorList>
    </citation>
    <scope>NUCLEOTIDE SEQUENCE [LARGE SCALE GENOMIC DNA]</scope>
    <source>
        <strain evidence="7 8">NBRC 107929</strain>
    </source>
</reference>
<keyword evidence="4" id="KW-0949">S-adenosyl-L-methionine</keyword>
<evidence type="ECO:0000256" key="3">
    <source>
        <dbReference type="ARBA" id="ARBA00022679"/>
    </source>
</evidence>
<keyword evidence="5" id="KW-0443">Lipid metabolism</keyword>
<dbReference type="GO" id="GO:0032259">
    <property type="term" value="P:methylation"/>
    <property type="evidence" value="ECO:0007669"/>
    <property type="project" value="UniProtKB-KW"/>
</dbReference>
<dbReference type="Proteomes" id="UP000321337">
    <property type="component" value="Unassembled WGS sequence"/>
</dbReference>
<dbReference type="RefSeq" id="WP_147071296.1">
    <property type="nucleotide sequence ID" value="NZ_AP021884.1"/>
</dbReference>
<dbReference type="PANTHER" id="PTHR43667:SF1">
    <property type="entry name" value="CYCLOPROPANE-FATTY-ACYL-PHOSPHOLIPID SYNTHASE"/>
    <property type="match status" value="1"/>
</dbReference>
<accession>A0A512L5R2</accession>
<evidence type="ECO:0000259" key="6">
    <source>
        <dbReference type="Pfam" id="PF25371"/>
    </source>
</evidence>
<dbReference type="SUPFAM" id="SSF53335">
    <property type="entry name" value="S-adenosyl-L-methionine-dependent methyltransferases"/>
    <property type="match status" value="1"/>
</dbReference>
<dbReference type="InterPro" id="IPR050723">
    <property type="entry name" value="CFA/CMAS"/>
</dbReference>
<evidence type="ECO:0000256" key="5">
    <source>
        <dbReference type="ARBA" id="ARBA00023098"/>
    </source>
</evidence>
<sequence length="403" mass="45539">MLDNMMINRFKSGLGGQSLPLSIRFWNGETLRFGERASVLLSLNSARAAASLSKPTLGKFARCYVEGEIDLEGDIHEILSLGEKLCAEGECLVQDKKGSQAWKWWRHTRARDRKNISYHYDVSNDFYALWLDQKRVYSCAYFRHPDDTLEAAQEAKLDHICKKLMLQSGESLLDIGCGWGGLVLWAAQHYGVHAVGITLSQNQHDYVREQVKARGLEGRVEVRLMDYRDVPPDMQFDKIASVGMFEHVGRGNLDGYFDKIFSLLKPGGLVMNHGITAAGLDSRGLGSGISEFIDDYVFPGGELVHAARVIESLARSGLECLDAENLRPHYARTLWQWVHRLEAHSSEARRLIGEQKYRIWRIYMAGSAHAFDRGWMALFQILAGKPLANGSLPYPFTRDHVYT</sequence>
<name>A0A512L5R2_9PROT</name>
<dbReference type="EMBL" id="BKAD01000008">
    <property type="protein sequence ID" value="GEP29817.1"/>
    <property type="molecule type" value="Genomic_DNA"/>
</dbReference>
<dbReference type="Pfam" id="PF02353">
    <property type="entry name" value="CMAS"/>
    <property type="match status" value="1"/>
</dbReference>
<dbReference type="GO" id="GO:0008168">
    <property type="term" value="F:methyltransferase activity"/>
    <property type="evidence" value="ECO:0007669"/>
    <property type="project" value="UniProtKB-KW"/>
</dbReference>
<proteinExistence type="inferred from homology"/>
<protein>
    <submittedName>
        <fullName evidence="7">Cyclopropane-fatty-acyl-phospholipid synthase</fullName>
    </submittedName>
</protein>
<evidence type="ECO:0000256" key="1">
    <source>
        <dbReference type="ARBA" id="ARBA00010815"/>
    </source>
</evidence>
<feature type="domain" description="DUF7884" evidence="6">
    <location>
        <begin position="18"/>
        <end position="80"/>
    </location>
</feature>
<dbReference type="PANTHER" id="PTHR43667">
    <property type="entry name" value="CYCLOPROPANE-FATTY-ACYL-PHOSPHOLIPID SYNTHASE"/>
    <property type="match status" value="1"/>
</dbReference>
<dbReference type="AlphaFoldDB" id="A0A512L5R2"/>
<organism evidence="7 8">
    <name type="scientific">Sulfuriferula plumbiphila</name>
    <dbReference type="NCBI Taxonomy" id="171865"/>
    <lineage>
        <taxon>Bacteria</taxon>
        <taxon>Pseudomonadati</taxon>
        <taxon>Pseudomonadota</taxon>
        <taxon>Betaproteobacteria</taxon>
        <taxon>Nitrosomonadales</taxon>
        <taxon>Sulfuricellaceae</taxon>
        <taxon>Sulfuriferula</taxon>
    </lineage>
</organism>
<comment type="caution">
    <text evidence="7">The sequence shown here is derived from an EMBL/GenBank/DDBJ whole genome shotgun (WGS) entry which is preliminary data.</text>
</comment>
<dbReference type="InterPro" id="IPR003333">
    <property type="entry name" value="CMAS"/>
</dbReference>
<keyword evidence="8" id="KW-1185">Reference proteome</keyword>
<evidence type="ECO:0000313" key="8">
    <source>
        <dbReference type="Proteomes" id="UP000321337"/>
    </source>
</evidence>
<dbReference type="PIRSF" id="PIRSF003085">
    <property type="entry name" value="CMAS"/>
    <property type="match status" value="1"/>
</dbReference>
<dbReference type="InterPro" id="IPR029063">
    <property type="entry name" value="SAM-dependent_MTases_sf"/>
</dbReference>
<dbReference type="GO" id="GO:0008610">
    <property type="term" value="P:lipid biosynthetic process"/>
    <property type="evidence" value="ECO:0007669"/>
    <property type="project" value="InterPro"/>
</dbReference>
<dbReference type="OrthoDB" id="9782855at2"/>
<comment type="similarity">
    <text evidence="1">Belongs to the CFA/CMAS family.</text>
</comment>
<dbReference type="Pfam" id="PF25371">
    <property type="entry name" value="DUF7884"/>
    <property type="match status" value="1"/>
</dbReference>
<evidence type="ECO:0000256" key="2">
    <source>
        <dbReference type="ARBA" id="ARBA00022603"/>
    </source>
</evidence>
<dbReference type="InterPro" id="IPR057206">
    <property type="entry name" value="DUF7884"/>
</dbReference>
<evidence type="ECO:0000313" key="7">
    <source>
        <dbReference type="EMBL" id="GEP29817.1"/>
    </source>
</evidence>
<dbReference type="Gene3D" id="3.40.50.150">
    <property type="entry name" value="Vaccinia Virus protein VP39"/>
    <property type="match status" value="1"/>
</dbReference>
<keyword evidence="2" id="KW-0489">Methyltransferase</keyword>
<evidence type="ECO:0000256" key="4">
    <source>
        <dbReference type="ARBA" id="ARBA00022691"/>
    </source>
</evidence>
<keyword evidence="3" id="KW-0808">Transferase</keyword>
<dbReference type="CDD" id="cd02440">
    <property type="entry name" value="AdoMet_MTases"/>
    <property type="match status" value="1"/>
</dbReference>